<evidence type="ECO:0000313" key="1">
    <source>
        <dbReference type="EMBL" id="QGA66520.1"/>
    </source>
</evidence>
<accession>A0A5Q0TI54</accession>
<dbReference type="SUPFAM" id="SSF57783">
    <property type="entry name" value="Zinc beta-ribbon"/>
    <property type="match status" value="1"/>
</dbReference>
<gene>
    <name evidence="1" type="ORF">GFB47_13945</name>
</gene>
<keyword evidence="2" id="KW-1185">Reference proteome</keyword>
<reference evidence="1 2" key="1">
    <citation type="submission" date="2019-10" db="EMBL/GenBank/DDBJ databases">
        <title>Vibrio sp. nov., isolated from Coralline algae surface.</title>
        <authorList>
            <person name="Geng Y."/>
            <person name="Zhang X."/>
        </authorList>
    </citation>
    <scope>NUCLEOTIDE SEQUENCE [LARGE SCALE GENOMIC DNA]</scope>
    <source>
        <strain evidence="1 2">SM1977</strain>
    </source>
</reference>
<dbReference type="EMBL" id="CP045700">
    <property type="protein sequence ID" value="QGA66520.1"/>
    <property type="molecule type" value="Genomic_DNA"/>
</dbReference>
<dbReference type="AlphaFoldDB" id="A0A5Q0TI54"/>
<organism evidence="1 2">
    <name type="scientific">Vibrio algicola</name>
    <dbReference type="NCBI Taxonomy" id="2662262"/>
    <lineage>
        <taxon>Bacteria</taxon>
        <taxon>Pseudomonadati</taxon>
        <taxon>Pseudomonadota</taxon>
        <taxon>Gammaproteobacteria</taxon>
        <taxon>Vibrionales</taxon>
        <taxon>Vibrionaceae</taxon>
        <taxon>Vibrio</taxon>
    </lineage>
</organism>
<sequence>MNIKKVTRKPALDVDLDICCCPLCSSEEFLLSEYGEELICIDCGPVSLNTDARLFASSTPLEFHNPILLH</sequence>
<name>A0A5Q0TI54_9VIBR</name>
<proteinExistence type="predicted"/>
<dbReference type="RefSeq" id="WP_153448653.1">
    <property type="nucleotide sequence ID" value="NZ_CP045700.1"/>
</dbReference>
<dbReference type="Proteomes" id="UP000348942">
    <property type="component" value="Chromosome 2"/>
</dbReference>
<protein>
    <submittedName>
        <fullName evidence="1">Uncharacterized protein</fullName>
    </submittedName>
</protein>
<evidence type="ECO:0000313" key="2">
    <source>
        <dbReference type="Proteomes" id="UP000348942"/>
    </source>
</evidence>